<organism evidence="7 8">
    <name type="scientific">Atopostipes suicloacalis DSM 15692</name>
    <dbReference type="NCBI Taxonomy" id="1121025"/>
    <lineage>
        <taxon>Bacteria</taxon>
        <taxon>Bacillati</taxon>
        <taxon>Bacillota</taxon>
        <taxon>Bacilli</taxon>
        <taxon>Lactobacillales</taxon>
        <taxon>Carnobacteriaceae</taxon>
        <taxon>Atopostipes</taxon>
    </lineage>
</organism>
<dbReference type="InterPro" id="IPR036509">
    <property type="entry name" value="Met_Sox_Rdtase_MsrA_sf"/>
</dbReference>
<dbReference type="PANTHER" id="PTHR43774:SF1">
    <property type="entry name" value="PEPTIDE METHIONINE SULFOXIDE REDUCTASE MSRA 2"/>
    <property type="match status" value="1"/>
</dbReference>
<evidence type="ECO:0000313" key="7">
    <source>
        <dbReference type="EMBL" id="SHE80443.1"/>
    </source>
</evidence>
<comment type="similarity">
    <text evidence="1 5">Belongs to the MsrA Met sulfoxide reductase family.</text>
</comment>
<evidence type="ECO:0000259" key="6">
    <source>
        <dbReference type="Pfam" id="PF01625"/>
    </source>
</evidence>
<dbReference type="EC" id="1.8.4.11" evidence="5"/>
<dbReference type="InterPro" id="IPR002569">
    <property type="entry name" value="Met_Sox_Rdtase_MsrA_dom"/>
</dbReference>
<evidence type="ECO:0000256" key="1">
    <source>
        <dbReference type="ARBA" id="ARBA00005591"/>
    </source>
</evidence>
<dbReference type="STRING" id="1121025.SAMN02745249_01188"/>
<keyword evidence="2 5" id="KW-0560">Oxidoreductase</keyword>
<comment type="catalytic activity">
    <reaction evidence="4 5">
        <text>[thioredoxin]-disulfide + L-methionine + H2O = L-methionine (S)-S-oxide + [thioredoxin]-dithiol</text>
        <dbReference type="Rhea" id="RHEA:19993"/>
        <dbReference type="Rhea" id="RHEA-COMP:10698"/>
        <dbReference type="Rhea" id="RHEA-COMP:10700"/>
        <dbReference type="ChEBI" id="CHEBI:15377"/>
        <dbReference type="ChEBI" id="CHEBI:29950"/>
        <dbReference type="ChEBI" id="CHEBI:50058"/>
        <dbReference type="ChEBI" id="CHEBI:57844"/>
        <dbReference type="ChEBI" id="CHEBI:58772"/>
        <dbReference type="EC" id="1.8.4.11"/>
    </reaction>
</comment>
<dbReference type="PANTHER" id="PTHR43774">
    <property type="entry name" value="PEPTIDE METHIONINE SULFOXIDE REDUCTASE"/>
    <property type="match status" value="1"/>
</dbReference>
<feature type="domain" description="Peptide methionine sulphoxide reductase MsrA" evidence="6">
    <location>
        <begin position="3"/>
        <end position="154"/>
    </location>
</feature>
<protein>
    <recommendedName>
        <fullName evidence="5">Peptide methionine sulfoxide reductase MsrA</fullName>
        <shortName evidence="5">Protein-methionine-S-oxide reductase</shortName>
        <ecNumber evidence="5">1.8.4.11</ecNumber>
    </recommendedName>
    <alternativeName>
        <fullName evidence="5">Peptide-methionine (S)-S-oxide reductase</fullName>
        <shortName evidence="5">Peptide Met(O) reductase</shortName>
    </alternativeName>
</protein>
<comment type="function">
    <text evidence="5">Has an important function as a repair enzyme for proteins that have been inactivated by oxidation. Catalyzes the reversible oxidation-reduction of methionine sulfoxide in proteins to methionine.</text>
</comment>
<name>A0A1M4WH90_9LACT</name>
<dbReference type="SUPFAM" id="SSF55068">
    <property type="entry name" value="Peptide methionine sulfoxide reductase"/>
    <property type="match status" value="1"/>
</dbReference>
<dbReference type="OrthoDB" id="4174719at2"/>
<evidence type="ECO:0000256" key="3">
    <source>
        <dbReference type="ARBA" id="ARBA00047806"/>
    </source>
</evidence>
<reference evidence="7 8" key="1">
    <citation type="submission" date="2016-11" db="EMBL/GenBank/DDBJ databases">
        <authorList>
            <person name="Jaros S."/>
            <person name="Januszkiewicz K."/>
            <person name="Wedrychowicz H."/>
        </authorList>
    </citation>
    <scope>NUCLEOTIDE SEQUENCE [LARGE SCALE GENOMIC DNA]</scope>
    <source>
        <strain evidence="7 8">DSM 15692</strain>
    </source>
</reference>
<comment type="catalytic activity">
    <reaction evidence="3 5">
        <text>L-methionyl-[protein] + [thioredoxin]-disulfide + H2O = L-methionyl-(S)-S-oxide-[protein] + [thioredoxin]-dithiol</text>
        <dbReference type="Rhea" id="RHEA:14217"/>
        <dbReference type="Rhea" id="RHEA-COMP:10698"/>
        <dbReference type="Rhea" id="RHEA-COMP:10700"/>
        <dbReference type="Rhea" id="RHEA-COMP:12313"/>
        <dbReference type="Rhea" id="RHEA-COMP:12315"/>
        <dbReference type="ChEBI" id="CHEBI:15377"/>
        <dbReference type="ChEBI" id="CHEBI:16044"/>
        <dbReference type="ChEBI" id="CHEBI:29950"/>
        <dbReference type="ChEBI" id="CHEBI:44120"/>
        <dbReference type="ChEBI" id="CHEBI:50058"/>
        <dbReference type="EC" id="1.8.4.11"/>
    </reaction>
</comment>
<evidence type="ECO:0000256" key="2">
    <source>
        <dbReference type="ARBA" id="ARBA00023002"/>
    </source>
</evidence>
<dbReference type="RefSeq" id="WP_073297733.1">
    <property type="nucleotide sequence ID" value="NZ_FQUF01000015.1"/>
</dbReference>
<dbReference type="HAMAP" id="MF_01401">
    <property type="entry name" value="MsrA"/>
    <property type="match status" value="1"/>
</dbReference>
<dbReference type="AlphaFoldDB" id="A0A1M4WH90"/>
<proteinExistence type="inferred from homology"/>
<dbReference type="Proteomes" id="UP000184128">
    <property type="component" value="Unassembled WGS sequence"/>
</dbReference>
<dbReference type="Gene3D" id="3.30.1060.10">
    <property type="entry name" value="Peptide methionine sulphoxide reductase MsrA"/>
    <property type="match status" value="1"/>
</dbReference>
<feature type="active site" evidence="5">
    <location>
        <position position="10"/>
    </location>
</feature>
<accession>A0A1M4WH90</accession>
<evidence type="ECO:0000256" key="4">
    <source>
        <dbReference type="ARBA" id="ARBA00048782"/>
    </source>
</evidence>
<dbReference type="NCBIfam" id="TIGR00401">
    <property type="entry name" value="msrA"/>
    <property type="match status" value="1"/>
</dbReference>
<evidence type="ECO:0000313" key="8">
    <source>
        <dbReference type="Proteomes" id="UP000184128"/>
    </source>
</evidence>
<keyword evidence="8" id="KW-1185">Reference proteome</keyword>
<dbReference type="EMBL" id="FQUF01000015">
    <property type="protein sequence ID" value="SHE80443.1"/>
    <property type="molecule type" value="Genomic_DNA"/>
</dbReference>
<gene>
    <name evidence="5" type="primary">msrA</name>
    <name evidence="7" type="ORF">SAMN02745249_01188</name>
</gene>
<dbReference type="Pfam" id="PF01625">
    <property type="entry name" value="PMSR"/>
    <property type="match status" value="1"/>
</dbReference>
<dbReference type="GO" id="GO:0008113">
    <property type="term" value="F:peptide-methionine (S)-S-oxide reductase activity"/>
    <property type="evidence" value="ECO:0007669"/>
    <property type="project" value="UniProtKB-UniRule"/>
</dbReference>
<dbReference type="GO" id="GO:0033744">
    <property type="term" value="F:L-methionine:thioredoxin-disulfide S-oxidoreductase activity"/>
    <property type="evidence" value="ECO:0007669"/>
    <property type="project" value="RHEA"/>
</dbReference>
<evidence type="ECO:0000256" key="5">
    <source>
        <dbReference type="HAMAP-Rule" id="MF_01401"/>
    </source>
</evidence>
<sequence>MEKALFAGGCFWCMVQPFDTLSGIQSVVSGYAGGHIENPTYEQVKSQKSGHTEVVQITFDPSIITFDELVTIYWQVTDPTDAFGQFMDRGASYRPVIYYYSNQQKEVAKQSKRTLEESGKYQGPIVVTIEKAPTFYKAENEHQDFYKKNPKQYLKEHKERASWMKNNEK</sequence>